<accession>A0A1I5K4I4</accession>
<name>A0A1I5K4I4_9HYPH</name>
<dbReference type="OrthoDB" id="8466937at2"/>
<dbReference type="EMBL" id="FOVR01000013">
    <property type="protein sequence ID" value="SFO79965.1"/>
    <property type="molecule type" value="Genomic_DNA"/>
</dbReference>
<proteinExistence type="predicted"/>
<protein>
    <submittedName>
        <fullName evidence="2">Uncharacterized protein</fullName>
    </submittedName>
</protein>
<keyword evidence="1" id="KW-0732">Signal</keyword>
<evidence type="ECO:0000313" key="3">
    <source>
        <dbReference type="Proteomes" id="UP000199236"/>
    </source>
</evidence>
<dbReference type="AlphaFoldDB" id="A0A1I5K4I4"/>
<dbReference type="RefSeq" id="WP_090074888.1">
    <property type="nucleotide sequence ID" value="NZ_FOVR01000013.1"/>
</dbReference>
<sequence length="130" mass="13473">MKNAYAKSAVFAALVAGVSLAAPLAAQANQSAADQIVRQADDSIFIVDYVLASQKDGKNAPVSTEKAVVKNLGVASDDESTNIVDYVLASQKAGKNQPVSTEKAVVKNLGVASDDESTNIVDYVLGNENS</sequence>
<dbReference type="Proteomes" id="UP000199236">
    <property type="component" value="Unassembled WGS sequence"/>
</dbReference>
<feature type="chain" id="PRO_5011670841" evidence="1">
    <location>
        <begin position="22"/>
        <end position="130"/>
    </location>
</feature>
<evidence type="ECO:0000313" key="2">
    <source>
        <dbReference type="EMBL" id="SFO79965.1"/>
    </source>
</evidence>
<evidence type="ECO:0000256" key="1">
    <source>
        <dbReference type="SAM" id="SignalP"/>
    </source>
</evidence>
<organism evidence="2 3">
    <name type="scientific">Cohaesibacter marisflavi</name>
    <dbReference type="NCBI Taxonomy" id="655353"/>
    <lineage>
        <taxon>Bacteria</taxon>
        <taxon>Pseudomonadati</taxon>
        <taxon>Pseudomonadota</taxon>
        <taxon>Alphaproteobacteria</taxon>
        <taxon>Hyphomicrobiales</taxon>
        <taxon>Cohaesibacteraceae</taxon>
    </lineage>
</organism>
<gene>
    <name evidence="2" type="ORF">SAMN04488056_11327</name>
</gene>
<keyword evidence="3" id="KW-1185">Reference proteome</keyword>
<feature type="signal peptide" evidence="1">
    <location>
        <begin position="1"/>
        <end position="21"/>
    </location>
</feature>
<reference evidence="2 3" key="1">
    <citation type="submission" date="2016-10" db="EMBL/GenBank/DDBJ databases">
        <authorList>
            <person name="de Groot N.N."/>
        </authorList>
    </citation>
    <scope>NUCLEOTIDE SEQUENCE [LARGE SCALE GENOMIC DNA]</scope>
    <source>
        <strain evidence="2 3">CGMCC 1.9157</strain>
    </source>
</reference>